<feature type="transmembrane region" description="Helical" evidence="1">
    <location>
        <begin position="39"/>
        <end position="61"/>
    </location>
</feature>
<dbReference type="EMBL" id="JAMDGY010000113">
    <property type="protein sequence ID" value="MDD0993912.1"/>
    <property type="molecule type" value="Genomic_DNA"/>
</dbReference>
<name>A0ABT5P0D0_9PSED</name>
<proteinExistence type="predicted"/>
<reference evidence="2 3" key="1">
    <citation type="submission" date="2022-05" db="EMBL/GenBank/DDBJ databases">
        <title>Novel Pseudomonas spp. Isolated from a Rainbow Trout Aquaculture Facility.</title>
        <authorList>
            <person name="Testerman T."/>
            <person name="Graf J."/>
        </authorList>
    </citation>
    <scope>NUCLEOTIDE SEQUENCE [LARGE SCALE GENOMIC DNA]</scope>
    <source>
        <strain evidence="2 3">ID681</strain>
    </source>
</reference>
<comment type="caution">
    <text evidence="2">The sequence shown here is derived from an EMBL/GenBank/DDBJ whole genome shotgun (WGS) entry which is preliminary data.</text>
</comment>
<evidence type="ECO:0000256" key="1">
    <source>
        <dbReference type="SAM" id="Phobius"/>
    </source>
</evidence>
<dbReference type="RefSeq" id="WP_273909265.1">
    <property type="nucleotide sequence ID" value="NZ_JAMDGX010000010.1"/>
</dbReference>
<keyword evidence="1" id="KW-1133">Transmembrane helix</keyword>
<keyword evidence="3" id="KW-1185">Reference proteome</keyword>
<sequence>MAFKARHLPDGVLRQRTELLVAARNDLAGAMGTQTARLLLARVVLGAFWIGLAITILILTLDDDALERWCKHCTYRLDKQLSLLGDKDELTLLFKFLCEVV</sequence>
<keyword evidence="1" id="KW-0812">Transmembrane</keyword>
<protein>
    <submittedName>
        <fullName evidence="2">Uncharacterized protein</fullName>
    </submittedName>
</protein>
<accession>A0ABT5P0D0</accession>
<organism evidence="2 3">
    <name type="scientific">Pseudomonas fontis</name>
    <dbReference type="NCBI Taxonomy" id="2942633"/>
    <lineage>
        <taxon>Bacteria</taxon>
        <taxon>Pseudomonadati</taxon>
        <taxon>Pseudomonadota</taxon>
        <taxon>Gammaproteobacteria</taxon>
        <taxon>Pseudomonadales</taxon>
        <taxon>Pseudomonadaceae</taxon>
        <taxon>Pseudomonas</taxon>
    </lineage>
</organism>
<evidence type="ECO:0000313" key="2">
    <source>
        <dbReference type="EMBL" id="MDD0993912.1"/>
    </source>
</evidence>
<gene>
    <name evidence="2" type="ORF">M5G11_25630</name>
</gene>
<evidence type="ECO:0000313" key="3">
    <source>
        <dbReference type="Proteomes" id="UP001148203"/>
    </source>
</evidence>
<keyword evidence="1" id="KW-0472">Membrane</keyword>
<dbReference type="Proteomes" id="UP001148203">
    <property type="component" value="Unassembled WGS sequence"/>
</dbReference>